<gene>
    <name evidence="1" type="ORF">J2Z19_005241</name>
</gene>
<sequence length="76" mass="8625">MAFAIKQGNEADRRIGRKAGGIDQCIEHRIRVGRHTGQFSQTFEASRFARQGVFGPERFRGNHMTVNTLKHMALLL</sequence>
<evidence type="ECO:0000313" key="2">
    <source>
        <dbReference type="Proteomes" id="UP000823773"/>
    </source>
</evidence>
<comment type="caution">
    <text evidence="1">The sequence shown here is derived from an EMBL/GenBank/DDBJ whole genome shotgun (WGS) entry which is preliminary data.</text>
</comment>
<accession>A0ACC5T307</accession>
<proteinExistence type="predicted"/>
<evidence type="ECO:0000313" key="1">
    <source>
        <dbReference type="EMBL" id="MBP1875505.1"/>
    </source>
</evidence>
<keyword evidence="2" id="KW-1185">Reference proteome</keyword>
<name>A0ACC5T307_ENSAD</name>
<dbReference type="Proteomes" id="UP000823773">
    <property type="component" value="Unassembled WGS sequence"/>
</dbReference>
<protein>
    <submittedName>
        <fullName evidence="1">Uncharacterized protein</fullName>
    </submittedName>
</protein>
<dbReference type="EMBL" id="JAGGJR010000011">
    <property type="protein sequence ID" value="MBP1875505.1"/>
    <property type="molecule type" value="Genomic_DNA"/>
</dbReference>
<reference evidence="1" key="1">
    <citation type="submission" date="2021-03" db="EMBL/GenBank/DDBJ databases">
        <title>Genomic Encyclopedia of Type Strains, Phase IV (KMG-IV): sequencing the most valuable type-strain genomes for metagenomic binning, comparative biology and taxonomic classification.</title>
        <authorList>
            <person name="Goeker M."/>
        </authorList>
    </citation>
    <scope>NUCLEOTIDE SEQUENCE</scope>
    <source>
        <strain evidence="1">DSM 18131</strain>
    </source>
</reference>
<organism evidence="1 2">
    <name type="scientific">Ensifer adhaerens</name>
    <name type="common">Sinorhizobium morelense</name>
    <dbReference type="NCBI Taxonomy" id="106592"/>
    <lineage>
        <taxon>Bacteria</taxon>
        <taxon>Pseudomonadati</taxon>
        <taxon>Pseudomonadota</taxon>
        <taxon>Alphaproteobacteria</taxon>
        <taxon>Hyphomicrobiales</taxon>
        <taxon>Rhizobiaceae</taxon>
        <taxon>Sinorhizobium/Ensifer group</taxon>
        <taxon>Ensifer</taxon>
    </lineage>
</organism>